<dbReference type="Pfam" id="PF12686">
    <property type="entry name" value="DUF3800"/>
    <property type="match status" value="1"/>
</dbReference>
<accession>A0A562LRV3</accession>
<name>A0A562LRV3_9GAMM</name>
<evidence type="ECO:0000313" key="3">
    <source>
        <dbReference type="Proteomes" id="UP000316471"/>
    </source>
</evidence>
<dbReference type="Proteomes" id="UP000316471">
    <property type="component" value="Unassembled WGS sequence"/>
</dbReference>
<evidence type="ECO:0000256" key="1">
    <source>
        <dbReference type="SAM" id="MobiDB-lite"/>
    </source>
</evidence>
<keyword evidence="3" id="KW-1185">Reference proteome</keyword>
<dbReference type="OrthoDB" id="507950at2"/>
<dbReference type="EMBL" id="VLKP01000007">
    <property type="protein sequence ID" value="TWI10322.1"/>
    <property type="molecule type" value="Genomic_DNA"/>
</dbReference>
<reference evidence="2 3" key="1">
    <citation type="journal article" date="2015" name="Stand. Genomic Sci.">
        <title>Genomic Encyclopedia of Bacterial and Archaeal Type Strains, Phase III: the genomes of soil and plant-associated and newly described type strains.</title>
        <authorList>
            <person name="Whitman W.B."/>
            <person name="Woyke T."/>
            <person name="Klenk H.P."/>
            <person name="Zhou Y."/>
            <person name="Lilburn T.G."/>
            <person name="Beck B.J."/>
            <person name="De Vos P."/>
            <person name="Vandamme P."/>
            <person name="Eisen J.A."/>
            <person name="Garrity G."/>
            <person name="Hugenholtz P."/>
            <person name="Kyrpides N.C."/>
        </authorList>
    </citation>
    <scope>NUCLEOTIDE SEQUENCE [LARGE SCALE GENOMIC DNA]</scope>
    <source>
        <strain evidence="2 3">CGMCC 1.10136</strain>
    </source>
</reference>
<dbReference type="RefSeq" id="WP_144814916.1">
    <property type="nucleotide sequence ID" value="NZ_VLKP01000007.1"/>
</dbReference>
<gene>
    <name evidence="2" type="ORF">IP93_01901</name>
</gene>
<proteinExistence type="predicted"/>
<sequence>MSSPTNESPQFSLFDQINPPPERAAGEDAVTPAGRFSNFIVYVDESGDHGMEKLDPNYPLFVLAFCVFYKRHYAEKVVPALEKFKFNHFGHDLVVLHETDIRKETGAFRFQSRRHKEDFLGQLTDIIEASNFILIACVIDKEQLRQRGSSAPSNPYHLALGFCLETLHDLMQEKKQDEKLTHVVVECRGKKEDAELELEFRRICDGANRKGISLPFDIIFADKRVNSSGLQLADLVARPVGLNRLRPTQENRAFDALKRKFFCSGGRDNVGAGFENWGLKVYPAPESEKPR</sequence>
<feature type="region of interest" description="Disordered" evidence="1">
    <location>
        <begin position="1"/>
        <end position="28"/>
    </location>
</feature>
<dbReference type="InterPro" id="IPR024524">
    <property type="entry name" value="DUF3800"/>
</dbReference>
<feature type="compositionally biased region" description="Polar residues" evidence="1">
    <location>
        <begin position="1"/>
        <end position="15"/>
    </location>
</feature>
<evidence type="ECO:0000313" key="2">
    <source>
        <dbReference type="EMBL" id="TWI10322.1"/>
    </source>
</evidence>
<comment type="caution">
    <text evidence="2">The sequence shown here is derived from an EMBL/GenBank/DDBJ whole genome shotgun (WGS) entry which is preliminary data.</text>
</comment>
<protein>
    <submittedName>
        <fullName evidence="2">Uncharacterized protein DUF3800</fullName>
    </submittedName>
</protein>
<dbReference type="AlphaFoldDB" id="A0A562LRV3"/>
<organism evidence="2 3">
    <name type="scientific">Aerolutibacter ruishenii</name>
    <dbReference type="NCBI Taxonomy" id="686800"/>
    <lineage>
        <taxon>Bacteria</taxon>
        <taxon>Pseudomonadati</taxon>
        <taxon>Pseudomonadota</taxon>
        <taxon>Gammaproteobacteria</taxon>
        <taxon>Lysobacterales</taxon>
        <taxon>Lysobacteraceae</taxon>
        <taxon>Aerolutibacter</taxon>
    </lineage>
</organism>